<keyword evidence="2" id="KW-1185">Reference proteome</keyword>
<evidence type="ECO:0008006" key="3">
    <source>
        <dbReference type="Google" id="ProtNLM"/>
    </source>
</evidence>
<sequence>MGPPETVIRAAAPGTMPGTDFRRAAAQLEAELAAPHTAAVPDLPARGHHGSQLGRSIAQLVELPAELTSYGWRLVQRPGADHQRCSALLRSDVDTLADVRGAQAELGKELTSLQVEALGPLSLAARLHLPNGEKVLIDHGARRDLTHSLAAGLAEHVMHVQRSVGPEALCVVLQEPDYPQVRTGTIPTASGYRTIRALGREETRNMIGVVVEALRAAGADQVILDCGQPLEGEHLEDFFHRASSAADGFVISTSHTSARQWERAAELVEAGGLVWAGLLHATPAGAGRTLPEVSNLMRRLTGPWQSLGMPSASLASVTVAGYGAADRHQLAEVSERDFLQTWTRLRDTADALTETMHQGEESFR</sequence>
<comment type="caution">
    <text evidence="1">The sequence shown here is derived from an EMBL/GenBank/DDBJ whole genome shotgun (WGS) entry which is preliminary data.</text>
</comment>
<proteinExistence type="predicted"/>
<gene>
    <name evidence="1" type="ORF">FEF27_10315</name>
</gene>
<dbReference type="AlphaFoldDB" id="A0A5R9A3U9"/>
<accession>A0A5R9A3U9</accession>
<evidence type="ECO:0000313" key="1">
    <source>
        <dbReference type="EMBL" id="TLP73288.1"/>
    </source>
</evidence>
<dbReference type="Proteomes" id="UP000306544">
    <property type="component" value="Unassembled WGS sequence"/>
</dbReference>
<dbReference type="EMBL" id="VAWA01000014">
    <property type="protein sequence ID" value="TLP73288.1"/>
    <property type="molecule type" value="Genomic_DNA"/>
</dbReference>
<evidence type="ECO:0000313" key="2">
    <source>
        <dbReference type="Proteomes" id="UP000306544"/>
    </source>
</evidence>
<dbReference type="OrthoDB" id="5242426at2"/>
<dbReference type="RefSeq" id="WP_138170777.1">
    <property type="nucleotide sequence ID" value="NZ_VAWA01000014.1"/>
</dbReference>
<organism evidence="1 2">
    <name type="scientific">Nesterenkonia sphaerica</name>
    <dbReference type="NCBI Taxonomy" id="1804988"/>
    <lineage>
        <taxon>Bacteria</taxon>
        <taxon>Bacillati</taxon>
        <taxon>Actinomycetota</taxon>
        <taxon>Actinomycetes</taxon>
        <taxon>Micrococcales</taxon>
        <taxon>Micrococcaceae</taxon>
        <taxon>Nesterenkonia</taxon>
    </lineage>
</organism>
<protein>
    <recommendedName>
        <fullName evidence="3">Cobalamin-independent methionine synthase MetE C-terminal/archaeal domain-containing protein</fullName>
    </recommendedName>
</protein>
<name>A0A5R9A3U9_9MICC</name>
<reference evidence="1 2" key="1">
    <citation type="submission" date="2019-05" db="EMBL/GenBank/DDBJ databases">
        <title>Nesterenkonia sp. GY239, isolated from the Southern Atlantic Ocean.</title>
        <authorList>
            <person name="Zhang G."/>
        </authorList>
    </citation>
    <scope>NUCLEOTIDE SEQUENCE [LARGE SCALE GENOMIC DNA]</scope>
    <source>
        <strain evidence="1 2">GY239</strain>
    </source>
</reference>